<dbReference type="Pfam" id="PF04752">
    <property type="entry name" value="ChaC"/>
    <property type="match status" value="1"/>
</dbReference>
<proteinExistence type="predicted"/>
<dbReference type="InterPro" id="IPR013024">
    <property type="entry name" value="GGCT-like"/>
</dbReference>
<organism evidence="3">
    <name type="scientific">marine metagenome</name>
    <dbReference type="NCBI Taxonomy" id="408172"/>
    <lineage>
        <taxon>unclassified sequences</taxon>
        <taxon>metagenomes</taxon>
        <taxon>ecological metagenomes</taxon>
    </lineage>
</organism>
<dbReference type="EC" id="4.3.2.7" evidence="1"/>
<name>A0A381UX58_9ZZZZ</name>
<dbReference type="GO" id="GO:0061928">
    <property type="term" value="F:glutathione specific gamma-glutamylcyclotransferase activity"/>
    <property type="evidence" value="ECO:0007669"/>
    <property type="project" value="UniProtKB-EC"/>
</dbReference>
<evidence type="ECO:0000256" key="2">
    <source>
        <dbReference type="ARBA" id="ARBA00023239"/>
    </source>
</evidence>
<accession>A0A381UX58</accession>
<dbReference type="GO" id="GO:0005737">
    <property type="term" value="C:cytoplasm"/>
    <property type="evidence" value="ECO:0007669"/>
    <property type="project" value="TreeGrafter"/>
</dbReference>
<dbReference type="Gene3D" id="3.10.490.10">
    <property type="entry name" value="Gamma-glutamyl cyclotransferase-like"/>
    <property type="match status" value="1"/>
</dbReference>
<dbReference type="InterPro" id="IPR006840">
    <property type="entry name" value="ChaC"/>
</dbReference>
<sequence length="181" mass="20108">MWVFGYGSLIWNPNFSYHAHRLARIDNWVRRFWQGSIDHRGVPGHPGRVVTLVSEPSGNCWGIAFNCGESDNQQVIEDLDLREKGGYHRELVTLNFTDGSTTQGLVYVADPDNLDYLGPADEIDIARQILSAEGPSGSNREYLNNLASALRTLDVSDSHVFLIESKVQTLITTTSSASDLL</sequence>
<evidence type="ECO:0000256" key="1">
    <source>
        <dbReference type="ARBA" id="ARBA00012344"/>
    </source>
</evidence>
<dbReference type="EMBL" id="UINC01007331">
    <property type="protein sequence ID" value="SVA32722.1"/>
    <property type="molecule type" value="Genomic_DNA"/>
</dbReference>
<reference evidence="3" key="1">
    <citation type="submission" date="2018-05" db="EMBL/GenBank/DDBJ databases">
        <authorList>
            <person name="Lanie J.A."/>
            <person name="Ng W.-L."/>
            <person name="Kazmierczak K.M."/>
            <person name="Andrzejewski T.M."/>
            <person name="Davidsen T.M."/>
            <person name="Wayne K.J."/>
            <person name="Tettelin H."/>
            <person name="Glass J.I."/>
            <person name="Rusch D."/>
            <person name="Podicherti R."/>
            <person name="Tsui H.-C.T."/>
            <person name="Winkler M.E."/>
        </authorList>
    </citation>
    <scope>NUCLEOTIDE SEQUENCE</scope>
</reference>
<gene>
    <name evidence="3" type="ORF">METZ01_LOCUS85576</name>
</gene>
<dbReference type="SUPFAM" id="SSF110857">
    <property type="entry name" value="Gamma-glutamyl cyclotransferase-like"/>
    <property type="match status" value="1"/>
</dbReference>
<keyword evidence="2" id="KW-0456">Lyase</keyword>
<protein>
    <recommendedName>
        <fullName evidence="1">glutathione-specific gamma-glutamylcyclotransferase</fullName>
        <ecNumber evidence="1">4.3.2.7</ecNumber>
    </recommendedName>
</protein>
<dbReference type="PANTHER" id="PTHR12192">
    <property type="entry name" value="CATION TRANSPORT PROTEIN CHAC-RELATED"/>
    <property type="match status" value="1"/>
</dbReference>
<dbReference type="GO" id="GO:0006751">
    <property type="term" value="P:glutathione catabolic process"/>
    <property type="evidence" value="ECO:0007669"/>
    <property type="project" value="InterPro"/>
</dbReference>
<dbReference type="CDD" id="cd06661">
    <property type="entry name" value="GGCT_like"/>
    <property type="match status" value="1"/>
</dbReference>
<dbReference type="InterPro" id="IPR036568">
    <property type="entry name" value="GGCT-like_sf"/>
</dbReference>
<dbReference type="AlphaFoldDB" id="A0A381UX58"/>
<evidence type="ECO:0000313" key="3">
    <source>
        <dbReference type="EMBL" id="SVA32722.1"/>
    </source>
</evidence>
<dbReference type="PANTHER" id="PTHR12192:SF2">
    <property type="entry name" value="GLUTATHIONE-SPECIFIC GAMMA-GLUTAMYLCYCLOTRANSFERASE 2"/>
    <property type="match status" value="1"/>
</dbReference>